<dbReference type="InterPro" id="IPR004358">
    <property type="entry name" value="Sig_transdc_His_kin-like_C"/>
</dbReference>
<keyword evidence="8" id="KW-0547">Nucleotide-binding</keyword>
<evidence type="ECO:0000256" key="13">
    <source>
        <dbReference type="ARBA" id="ARBA00023136"/>
    </source>
</evidence>
<reference evidence="15 16" key="1">
    <citation type="submission" date="2015-02" db="EMBL/GenBank/DDBJ databases">
        <title>Draft genome sequences of ten Microbacterium spp. with emphasis on heavy metal contaminated environments.</title>
        <authorList>
            <person name="Corretto E."/>
        </authorList>
    </citation>
    <scope>NUCLEOTIDE SEQUENCE [LARGE SCALE GENOMIC DNA]</scope>
    <source>
        <strain evidence="15 16">DSM 12966</strain>
    </source>
</reference>
<evidence type="ECO:0000256" key="7">
    <source>
        <dbReference type="ARBA" id="ARBA00022692"/>
    </source>
</evidence>
<dbReference type="AlphaFoldDB" id="A0A0F0KFJ3"/>
<dbReference type="Pfam" id="PF17203">
    <property type="entry name" value="sCache_3_2"/>
    <property type="match status" value="1"/>
</dbReference>
<protein>
    <recommendedName>
        <fullName evidence="3">histidine kinase</fullName>
        <ecNumber evidence="3">2.7.13.3</ecNumber>
    </recommendedName>
</protein>
<dbReference type="InterPro" id="IPR029151">
    <property type="entry name" value="Sensor-like_sf"/>
</dbReference>
<keyword evidence="16" id="KW-1185">Reference proteome</keyword>
<name>A0A0F0KFJ3_9MICO</name>
<evidence type="ECO:0000256" key="4">
    <source>
        <dbReference type="ARBA" id="ARBA00022475"/>
    </source>
</evidence>
<dbReference type="GO" id="GO:0000155">
    <property type="term" value="F:phosphorelay sensor kinase activity"/>
    <property type="evidence" value="ECO:0007669"/>
    <property type="project" value="InterPro"/>
</dbReference>
<evidence type="ECO:0000313" key="16">
    <source>
        <dbReference type="Proteomes" id="UP000033572"/>
    </source>
</evidence>
<organism evidence="15 16">
    <name type="scientific">Microbacterium foliorum</name>
    <dbReference type="NCBI Taxonomy" id="104336"/>
    <lineage>
        <taxon>Bacteria</taxon>
        <taxon>Bacillati</taxon>
        <taxon>Actinomycetota</taxon>
        <taxon>Actinomycetes</taxon>
        <taxon>Micrococcales</taxon>
        <taxon>Microbacteriaceae</taxon>
        <taxon>Microbacterium</taxon>
    </lineage>
</organism>
<keyword evidence="12" id="KW-0902">Two-component regulatory system</keyword>
<dbReference type="PANTHER" id="PTHR44936:SF9">
    <property type="entry name" value="SENSOR PROTEIN CREC"/>
    <property type="match status" value="1"/>
</dbReference>
<evidence type="ECO:0000259" key="14">
    <source>
        <dbReference type="PROSITE" id="PS50109"/>
    </source>
</evidence>
<dbReference type="InterPro" id="IPR005467">
    <property type="entry name" value="His_kinase_dom"/>
</dbReference>
<comment type="caution">
    <text evidence="15">The sequence shown here is derived from an EMBL/GenBank/DDBJ whole genome shotgun (WGS) entry which is preliminary data.</text>
</comment>
<evidence type="ECO:0000256" key="1">
    <source>
        <dbReference type="ARBA" id="ARBA00000085"/>
    </source>
</evidence>
<dbReference type="Gene3D" id="1.10.287.130">
    <property type="match status" value="1"/>
</dbReference>
<comment type="subcellular location">
    <subcellularLocation>
        <location evidence="2">Cell membrane</location>
        <topology evidence="2">Multi-pass membrane protein</topology>
    </subcellularLocation>
</comment>
<dbReference type="GO" id="GO:0005524">
    <property type="term" value="F:ATP binding"/>
    <property type="evidence" value="ECO:0007669"/>
    <property type="project" value="UniProtKB-KW"/>
</dbReference>
<keyword evidence="5" id="KW-0597">Phosphoprotein</keyword>
<evidence type="ECO:0000256" key="12">
    <source>
        <dbReference type="ARBA" id="ARBA00023012"/>
    </source>
</evidence>
<evidence type="ECO:0000256" key="8">
    <source>
        <dbReference type="ARBA" id="ARBA00022741"/>
    </source>
</evidence>
<dbReference type="Pfam" id="PF02518">
    <property type="entry name" value="HATPase_c"/>
    <property type="match status" value="1"/>
</dbReference>
<dbReference type="PROSITE" id="PS50109">
    <property type="entry name" value="HIS_KIN"/>
    <property type="match status" value="1"/>
</dbReference>
<accession>A0A0F0KFJ3</accession>
<dbReference type="InterPro" id="IPR033463">
    <property type="entry name" value="sCache_3"/>
</dbReference>
<keyword evidence="9" id="KW-0418">Kinase</keyword>
<dbReference type="PANTHER" id="PTHR44936">
    <property type="entry name" value="SENSOR PROTEIN CREC"/>
    <property type="match status" value="1"/>
</dbReference>
<comment type="catalytic activity">
    <reaction evidence="1">
        <text>ATP + protein L-histidine = ADP + protein N-phospho-L-histidine.</text>
        <dbReference type="EC" id="2.7.13.3"/>
    </reaction>
</comment>
<dbReference type="InterPro" id="IPR050980">
    <property type="entry name" value="2C_sensor_his_kinase"/>
</dbReference>
<dbReference type="InterPro" id="IPR036890">
    <property type="entry name" value="HATPase_C_sf"/>
</dbReference>
<gene>
    <name evidence="15" type="primary">citS</name>
    <name evidence="15" type="ORF">RN50_02453</name>
</gene>
<dbReference type="EMBL" id="JYIU01000045">
    <property type="protein sequence ID" value="KJL19174.1"/>
    <property type="molecule type" value="Genomic_DNA"/>
</dbReference>
<keyword evidence="6 15" id="KW-0808">Transferase</keyword>
<keyword evidence="11" id="KW-1133">Transmembrane helix</keyword>
<keyword evidence="7" id="KW-0812">Transmembrane</keyword>
<dbReference type="GO" id="GO:0005886">
    <property type="term" value="C:plasma membrane"/>
    <property type="evidence" value="ECO:0007669"/>
    <property type="project" value="UniProtKB-SubCell"/>
</dbReference>
<sequence>MRRRDGARAVRLGMLLLPSLIVLSAVGVTAGVAIAAQERSIRASTADRVREVAASLAVLPEVQRMLESTVDSGDDDDPADADDLAEATEQLQPLADIVAQAAGVYYVVITDDEGVRITHPLPSERGVRVSTTNESVLAGAEFLGTETGPSGRSLRAKVPVFGDGDRIIGMVAVGVLESSLSARREEALGDILPWIIGALVVGTLASSAVGATIERRFRRLDEQAAEHEHLRRITTALQEQSHEFSTRLHVIHGLVSHGDAEEALTYIDDIVPVLASELPGTTRTPVMSVAIEAVRRELTALGTHLEVEADDDIDIDEGVLLVVANLCRNAGEAGARNVRCTVTQRGRTLIGSVEDDGPGIDPADVERVFARGFSSKSARTVGGRGIGLDLVRRTVMARGGLIEIGRSPLGGARFDFEMDDVR</sequence>
<dbReference type="EC" id="2.7.13.3" evidence="3"/>
<evidence type="ECO:0000256" key="10">
    <source>
        <dbReference type="ARBA" id="ARBA00022840"/>
    </source>
</evidence>
<dbReference type="SUPFAM" id="SSF103190">
    <property type="entry name" value="Sensory domain-like"/>
    <property type="match status" value="1"/>
</dbReference>
<dbReference type="SMART" id="SM00387">
    <property type="entry name" value="HATPase_c"/>
    <property type="match status" value="1"/>
</dbReference>
<evidence type="ECO:0000256" key="11">
    <source>
        <dbReference type="ARBA" id="ARBA00022989"/>
    </source>
</evidence>
<evidence type="ECO:0000256" key="6">
    <source>
        <dbReference type="ARBA" id="ARBA00022679"/>
    </source>
</evidence>
<keyword evidence="13" id="KW-0472">Membrane</keyword>
<proteinExistence type="predicted"/>
<dbReference type="SUPFAM" id="SSF55874">
    <property type="entry name" value="ATPase domain of HSP90 chaperone/DNA topoisomerase II/histidine kinase"/>
    <property type="match status" value="1"/>
</dbReference>
<dbReference type="RefSeq" id="WP_082068982.1">
    <property type="nucleotide sequence ID" value="NZ_CP031425.1"/>
</dbReference>
<dbReference type="Gene3D" id="3.30.450.20">
    <property type="entry name" value="PAS domain"/>
    <property type="match status" value="1"/>
</dbReference>
<evidence type="ECO:0000256" key="3">
    <source>
        <dbReference type="ARBA" id="ARBA00012438"/>
    </source>
</evidence>
<evidence type="ECO:0000256" key="9">
    <source>
        <dbReference type="ARBA" id="ARBA00022777"/>
    </source>
</evidence>
<evidence type="ECO:0000313" key="15">
    <source>
        <dbReference type="EMBL" id="KJL19174.1"/>
    </source>
</evidence>
<dbReference type="Proteomes" id="UP000033572">
    <property type="component" value="Unassembled WGS sequence"/>
</dbReference>
<keyword evidence="10" id="KW-0067">ATP-binding</keyword>
<evidence type="ECO:0000256" key="5">
    <source>
        <dbReference type="ARBA" id="ARBA00022553"/>
    </source>
</evidence>
<dbReference type="Gene3D" id="3.30.565.10">
    <property type="entry name" value="Histidine kinase-like ATPase, C-terminal domain"/>
    <property type="match status" value="1"/>
</dbReference>
<evidence type="ECO:0000256" key="2">
    <source>
        <dbReference type="ARBA" id="ARBA00004651"/>
    </source>
</evidence>
<dbReference type="InterPro" id="IPR003594">
    <property type="entry name" value="HATPase_dom"/>
</dbReference>
<dbReference type="PRINTS" id="PR00344">
    <property type="entry name" value="BCTRLSENSOR"/>
</dbReference>
<keyword evidence="4" id="KW-1003">Cell membrane</keyword>
<dbReference type="InterPro" id="IPR016120">
    <property type="entry name" value="Sig_transdc_His_kin_SpoOB"/>
</dbReference>
<feature type="domain" description="Histidine kinase" evidence="14">
    <location>
        <begin position="322"/>
        <end position="422"/>
    </location>
</feature>
<dbReference type="PATRIC" id="fig|104336.4.peg.2503"/>
<dbReference type="GeneID" id="94443422"/>
<dbReference type="SUPFAM" id="SSF55890">
    <property type="entry name" value="Sporulation response regulatory protein Spo0B"/>
    <property type="match status" value="1"/>
</dbReference>